<feature type="transmembrane region" description="Helical" evidence="2">
    <location>
        <begin position="271"/>
        <end position="295"/>
    </location>
</feature>
<reference evidence="3 4" key="1">
    <citation type="submission" date="2021-03" db="EMBL/GenBank/DDBJ databases">
        <title>novel species isolated from a fishpond in China.</title>
        <authorList>
            <person name="Lu H."/>
            <person name="Cai Z."/>
        </authorList>
    </citation>
    <scope>NUCLEOTIDE SEQUENCE [LARGE SCALE GENOMIC DNA]</scope>
    <source>
        <strain evidence="3 4">Y57</strain>
    </source>
</reference>
<feature type="region of interest" description="Disordered" evidence="1">
    <location>
        <begin position="595"/>
        <end position="635"/>
    </location>
</feature>
<keyword evidence="4" id="KW-1185">Reference proteome</keyword>
<organism evidence="3 4">
    <name type="scientific">Bowmanella yangjiangensis</name>
    <dbReference type="NCBI Taxonomy" id="2811230"/>
    <lineage>
        <taxon>Bacteria</taxon>
        <taxon>Pseudomonadati</taxon>
        <taxon>Pseudomonadota</taxon>
        <taxon>Gammaproteobacteria</taxon>
        <taxon>Alteromonadales</taxon>
        <taxon>Alteromonadaceae</taxon>
        <taxon>Bowmanella</taxon>
    </lineage>
</organism>
<protein>
    <submittedName>
        <fullName evidence="3">Uncharacterized protein</fullName>
    </submittedName>
</protein>
<feature type="transmembrane region" description="Helical" evidence="2">
    <location>
        <begin position="434"/>
        <end position="456"/>
    </location>
</feature>
<feature type="transmembrane region" description="Helical" evidence="2">
    <location>
        <begin position="21"/>
        <end position="41"/>
    </location>
</feature>
<dbReference type="RefSeq" id="WP_206593883.1">
    <property type="nucleotide sequence ID" value="NZ_JAFKCS010000007.1"/>
</dbReference>
<feature type="compositionally biased region" description="Basic and acidic residues" evidence="1">
    <location>
        <begin position="604"/>
        <end position="619"/>
    </location>
</feature>
<gene>
    <name evidence="3" type="ORF">J0A65_09225</name>
</gene>
<feature type="transmembrane region" description="Helical" evidence="2">
    <location>
        <begin position="192"/>
        <end position="211"/>
    </location>
</feature>
<name>A0ABS3CUE4_9ALTE</name>
<sequence length="635" mass="70545">MAYDFGANTLGIKNPFKFEGFTKLIGGILICMLAIVPLLGISEALKLDMIKAWLNAGLGLVLLIWGLQQAGVGLFQMFKYFVGRSVPTSLAQNFNPSERENAQEERAFTEYRAEELESMLMGRKNSTFKEPLGWTARLIHTLLPKLIFTPYPIRNFVQELGGLVVTSVMALVVFAVAYFVSVSGLVGEAGILITPVLSVLLLLYLIMAWRSMAASLVSARNRKLHSKNATSIAKLLVIAIVVPVGLGYLYSQFNASTRGDLKLWFDNVIVFSAWGNLALLFVVSLAVIAVSALMIKERFALAQPKTEVAEFRENMQESVHPNEIFINIENIVLANRRYKEIPNRIYQGFEPVLQEQSQGKGNFKGQLLIETQPEVHEMDYSATFKRFRLLSTIVGQALLVAAAVLFYFLVGSAYDIYAFASERMAGLGRMSDSQAMALLSELGALSSAAIVLFFSWQTLLAGGRILERGTHLFWSEMQFSSLLMWMKTEGTYTESKISTGMAIHDSTRSENVVVRSSITPWIITSRITTSTFATSGTRNLEMPRYVLSLSRNSEELDTIVREIKGFLRGREAIASITNEKDLHNAETIYQVNQASRAPMLDNEQQQKLEEAGAARRIEEGAGQDGQDANDVDKPN</sequence>
<proteinExistence type="predicted"/>
<comment type="caution">
    <text evidence="3">The sequence shown here is derived from an EMBL/GenBank/DDBJ whole genome shotgun (WGS) entry which is preliminary data.</text>
</comment>
<accession>A0ABS3CUE4</accession>
<feature type="transmembrane region" description="Helical" evidence="2">
    <location>
        <begin position="393"/>
        <end position="414"/>
    </location>
</feature>
<evidence type="ECO:0000256" key="2">
    <source>
        <dbReference type="SAM" id="Phobius"/>
    </source>
</evidence>
<keyword evidence="2" id="KW-0472">Membrane</keyword>
<dbReference type="EMBL" id="JAFKCS010000007">
    <property type="protein sequence ID" value="MBN7820046.1"/>
    <property type="molecule type" value="Genomic_DNA"/>
</dbReference>
<evidence type="ECO:0000313" key="4">
    <source>
        <dbReference type="Proteomes" id="UP000663992"/>
    </source>
</evidence>
<feature type="transmembrane region" description="Helical" evidence="2">
    <location>
        <begin position="232"/>
        <end position="251"/>
    </location>
</feature>
<evidence type="ECO:0000313" key="3">
    <source>
        <dbReference type="EMBL" id="MBN7820046.1"/>
    </source>
</evidence>
<keyword evidence="2" id="KW-0812">Transmembrane</keyword>
<keyword evidence="2" id="KW-1133">Transmembrane helix</keyword>
<evidence type="ECO:0000256" key="1">
    <source>
        <dbReference type="SAM" id="MobiDB-lite"/>
    </source>
</evidence>
<dbReference type="Proteomes" id="UP000663992">
    <property type="component" value="Unassembled WGS sequence"/>
</dbReference>
<feature type="transmembrane region" description="Helical" evidence="2">
    <location>
        <begin position="160"/>
        <end position="180"/>
    </location>
</feature>
<feature type="transmembrane region" description="Helical" evidence="2">
    <location>
        <begin position="53"/>
        <end position="75"/>
    </location>
</feature>